<evidence type="ECO:0000313" key="2">
    <source>
        <dbReference type="Proteomes" id="UP000823894"/>
    </source>
</evidence>
<dbReference type="AlphaFoldDB" id="A0A9D2NWF8"/>
<comment type="caution">
    <text evidence="1">The sequence shown here is derived from an EMBL/GenBank/DDBJ whole genome shotgun (WGS) entry which is preliminary data.</text>
</comment>
<proteinExistence type="predicted"/>
<protein>
    <submittedName>
        <fullName evidence="1">DUF1287 domain-containing protein</fullName>
    </submittedName>
</protein>
<sequence length="224" mass="25009">MKTRNIILTVVAVIAVIAAACCAYRLRYYFIGTSSAPVDAKENEDFGIADIHSSVDRDGDGVDDQTDILQGARDYIASQPVYKSKYYSTGYPDDQYGVCTDVVANAMKSAGYDLMQLVNEDILSDPQAYGIEEPDVNIDFRRVKNLKVYFAHTAVSLTTDVHDISEWQGGDIVIFEKHIGIVSDKRNDDGVAYVIHHNDPLQAAYEEDILEKRDDIVGHYRISE</sequence>
<reference evidence="1" key="2">
    <citation type="submission" date="2021-04" db="EMBL/GenBank/DDBJ databases">
        <authorList>
            <person name="Gilroy R."/>
        </authorList>
    </citation>
    <scope>NUCLEOTIDE SEQUENCE</scope>
    <source>
        <strain evidence="1">ChiGjej1B1-1692</strain>
    </source>
</reference>
<evidence type="ECO:0000313" key="1">
    <source>
        <dbReference type="EMBL" id="HJC39685.1"/>
    </source>
</evidence>
<reference evidence="1" key="1">
    <citation type="journal article" date="2021" name="PeerJ">
        <title>Extensive microbial diversity within the chicken gut microbiome revealed by metagenomics and culture.</title>
        <authorList>
            <person name="Gilroy R."/>
            <person name="Ravi A."/>
            <person name="Getino M."/>
            <person name="Pursley I."/>
            <person name="Horton D.L."/>
            <person name="Alikhan N.F."/>
            <person name="Baker D."/>
            <person name="Gharbi K."/>
            <person name="Hall N."/>
            <person name="Watson M."/>
            <person name="Adriaenssens E.M."/>
            <person name="Foster-Nyarko E."/>
            <person name="Jarju S."/>
            <person name="Secka A."/>
            <person name="Antonio M."/>
            <person name="Oren A."/>
            <person name="Chaudhuri R.R."/>
            <person name="La Ragione R."/>
            <person name="Hildebrand F."/>
            <person name="Pallen M.J."/>
        </authorList>
    </citation>
    <scope>NUCLEOTIDE SEQUENCE</scope>
    <source>
        <strain evidence="1">ChiGjej1B1-1692</strain>
    </source>
</reference>
<dbReference type="EMBL" id="DWWK01000192">
    <property type="protein sequence ID" value="HJC39685.1"/>
    <property type="molecule type" value="Genomic_DNA"/>
</dbReference>
<gene>
    <name evidence="1" type="ORF">H9757_11590</name>
</gene>
<dbReference type="Proteomes" id="UP000823894">
    <property type="component" value="Unassembled WGS sequence"/>
</dbReference>
<accession>A0A9D2NWF8</accession>
<organism evidence="1 2">
    <name type="scientific">Candidatus Mediterraneibacter faecigallinarum</name>
    <dbReference type="NCBI Taxonomy" id="2838669"/>
    <lineage>
        <taxon>Bacteria</taxon>
        <taxon>Bacillati</taxon>
        <taxon>Bacillota</taxon>
        <taxon>Clostridia</taxon>
        <taxon>Lachnospirales</taxon>
        <taxon>Lachnospiraceae</taxon>
        <taxon>Mediterraneibacter</taxon>
    </lineage>
</organism>
<dbReference type="Pfam" id="PF06940">
    <property type="entry name" value="DUF1287"/>
    <property type="match status" value="1"/>
</dbReference>
<dbReference type="PROSITE" id="PS51257">
    <property type="entry name" value="PROKAR_LIPOPROTEIN"/>
    <property type="match status" value="1"/>
</dbReference>
<dbReference type="InterPro" id="IPR009706">
    <property type="entry name" value="DUF1287"/>
</dbReference>
<name>A0A9D2NWF8_9FIRM</name>